<dbReference type="RefSeq" id="WP_394459046.1">
    <property type="nucleotide sequence ID" value="NZ_JBIGHZ010000002.1"/>
</dbReference>
<gene>
    <name evidence="1" type="ORF">ACG0Z6_04930</name>
</gene>
<reference evidence="1 2" key="1">
    <citation type="submission" date="2024-08" db="EMBL/GenBank/DDBJ databases">
        <authorList>
            <person name="Lu H."/>
        </authorList>
    </citation>
    <scope>NUCLEOTIDE SEQUENCE [LARGE SCALE GENOMIC DNA]</scope>
    <source>
        <strain evidence="1 2">BYS180W</strain>
    </source>
</reference>
<dbReference type="PANTHER" id="PTHR34070">
    <property type="entry name" value="ARMADILLO-TYPE FOLD"/>
    <property type="match status" value="1"/>
</dbReference>
<dbReference type="InterPro" id="IPR016024">
    <property type="entry name" value="ARM-type_fold"/>
</dbReference>
<dbReference type="InterPro" id="IPR014825">
    <property type="entry name" value="DNA_alkylation"/>
</dbReference>
<dbReference type="Pfam" id="PF08713">
    <property type="entry name" value="DNA_alkylation"/>
    <property type="match status" value="1"/>
</dbReference>
<keyword evidence="2" id="KW-1185">Reference proteome</keyword>
<evidence type="ECO:0000313" key="1">
    <source>
        <dbReference type="EMBL" id="MFG6447583.1"/>
    </source>
</evidence>
<evidence type="ECO:0000313" key="2">
    <source>
        <dbReference type="Proteomes" id="UP001606099"/>
    </source>
</evidence>
<proteinExistence type="predicted"/>
<dbReference type="Proteomes" id="UP001606099">
    <property type="component" value="Unassembled WGS sequence"/>
</dbReference>
<dbReference type="Gene3D" id="1.25.10.90">
    <property type="match status" value="1"/>
</dbReference>
<dbReference type="PANTHER" id="PTHR34070:SF1">
    <property type="entry name" value="DNA ALKYLATION REPAIR PROTEIN"/>
    <property type="match status" value="1"/>
</dbReference>
<comment type="caution">
    <text evidence="1">The sequence shown here is derived from an EMBL/GenBank/DDBJ whole genome shotgun (WGS) entry which is preliminary data.</text>
</comment>
<sequence>MKLNSSQQKIAASLDLALQAAGSPEFAQKLQRYFADQIVSAGVPNQGVVDLVAAAHASFGGASVEDWLAVADVFAQRNEFHEHMILASAIVSKVVRKIKDEGQLLLVFERWLGTSVNNWAQCDDMCIKPIYLYLKRRPHLLAEVVGWGKSDKPWVKRASNVALVKFVGRSEAADLNLVLANCQRLLRDEDVYVQKGIGWVLKVAAQYQPEPVLAFLRQHLAEIERSTLRYALEKMPEGLRREIMRAEV</sequence>
<organism evidence="1 2">
    <name type="scientific">Roseateles rivi</name>
    <dbReference type="NCBI Taxonomy" id="3299028"/>
    <lineage>
        <taxon>Bacteria</taxon>
        <taxon>Pseudomonadati</taxon>
        <taxon>Pseudomonadota</taxon>
        <taxon>Betaproteobacteria</taxon>
        <taxon>Burkholderiales</taxon>
        <taxon>Sphaerotilaceae</taxon>
        <taxon>Roseateles</taxon>
    </lineage>
</organism>
<dbReference type="SUPFAM" id="SSF48371">
    <property type="entry name" value="ARM repeat"/>
    <property type="match status" value="1"/>
</dbReference>
<accession>A0ABW7FTG6</accession>
<dbReference type="CDD" id="cd06561">
    <property type="entry name" value="AlkD_like"/>
    <property type="match status" value="1"/>
</dbReference>
<protein>
    <submittedName>
        <fullName evidence="1">DNA alkylation repair protein</fullName>
    </submittedName>
</protein>
<name>A0ABW7FTG6_9BURK</name>
<dbReference type="EMBL" id="JBIGHZ010000002">
    <property type="protein sequence ID" value="MFG6447583.1"/>
    <property type="molecule type" value="Genomic_DNA"/>
</dbReference>